<evidence type="ECO:0000313" key="2">
    <source>
        <dbReference type="Proteomes" id="UP000284706"/>
    </source>
</evidence>
<proteinExistence type="predicted"/>
<protein>
    <submittedName>
        <fullName evidence="1">Uncharacterized protein</fullName>
    </submittedName>
</protein>
<comment type="caution">
    <text evidence="1">The sequence shown here is derived from an EMBL/GenBank/DDBJ whole genome shotgun (WGS) entry which is preliminary data.</text>
</comment>
<sequence>MLPSRYPSSTTHRHEGVLAFFIGAQDRDMSVVQIPPVHRVSDPKNFYELDLSEWGLFSLPDDEVVLCLEDYQKLVDQHPPRSGISLTHQYRICWQSKQRWARQHSDLIKRLSGGAIEECPGNMIVVKEDHDGIPRDVHEAELALVANIVV</sequence>
<gene>
    <name evidence="1" type="ORF">CVT26_011230</name>
</gene>
<dbReference type="InParanoid" id="A0A409WRF6"/>
<dbReference type="AlphaFoldDB" id="A0A409WRF6"/>
<dbReference type="EMBL" id="NHYE01004900">
    <property type="protein sequence ID" value="PPQ81115.1"/>
    <property type="molecule type" value="Genomic_DNA"/>
</dbReference>
<name>A0A409WRF6_9AGAR</name>
<evidence type="ECO:0000313" key="1">
    <source>
        <dbReference type="EMBL" id="PPQ81115.1"/>
    </source>
</evidence>
<reference evidence="1 2" key="1">
    <citation type="journal article" date="2018" name="Evol. Lett.">
        <title>Horizontal gene cluster transfer increased hallucinogenic mushroom diversity.</title>
        <authorList>
            <person name="Reynolds H.T."/>
            <person name="Vijayakumar V."/>
            <person name="Gluck-Thaler E."/>
            <person name="Korotkin H.B."/>
            <person name="Matheny P.B."/>
            <person name="Slot J.C."/>
        </authorList>
    </citation>
    <scope>NUCLEOTIDE SEQUENCE [LARGE SCALE GENOMIC DNA]</scope>
    <source>
        <strain evidence="1 2">SRW20</strain>
    </source>
</reference>
<dbReference type="Proteomes" id="UP000284706">
    <property type="component" value="Unassembled WGS sequence"/>
</dbReference>
<accession>A0A409WRF6</accession>
<keyword evidence="2" id="KW-1185">Reference proteome</keyword>
<organism evidence="1 2">
    <name type="scientific">Gymnopilus dilepis</name>
    <dbReference type="NCBI Taxonomy" id="231916"/>
    <lineage>
        <taxon>Eukaryota</taxon>
        <taxon>Fungi</taxon>
        <taxon>Dikarya</taxon>
        <taxon>Basidiomycota</taxon>
        <taxon>Agaricomycotina</taxon>
        <taxon>Agaricomycetes</taxon>
        <taxon>Agaricomycetidae</taxon>
        <taxon>Agaricales</taxon>
        <taxon>Agaricineae</taxon>
        <taxon>Hymenogastraceae</taxon>
        <taxon>Gymnopilus</taxon>
    </lineage>
</organism>